<evidence type="ECO:0000313" key="3">
    <source>
        <dbReference type="EMBL" id="EAL8416691.1"/>
    </source>
</evidence>
<dbReference type="Proteomes" id="UP000333665">
    <property type="component" value="Unassembled WGS sequence"/>
</dbReference>
<organism evidence="2 5">
    <name type="scientific">Campylobacter coli</name>
    <dbReference type="NCBI Taxonomy" id="195"/>
    <lineage>
        <taxon>Bacteria</taxon>
        <taxon>Pseudomonadati</taxon>
        <taxon>Campylobacterota</taxon>
        <taxon>Epsilonproteobacteria</taxon>
        <taxon>Campylobacterales</taxon>
        <taxon>Campylobacteraceae</taxon>
        <taxon>Campylobacter</taxon>
    </lineage>
</organism>
<accession>A0A381CGU7</accession>
<dbReference type="EMBL" id="AACRQU010000008">
    <property type="protein sequence ID" value="EAL8416691.1"/>
    <property type="molecule type" value="Genomic_DNA"/>
</dbReference>
<proteinExistence type="predicted"/>
<dbReference type="EMBL" id="AABUYW010000014">
    <property type="protein sequence ID" value="EAJ1077396.1"/>
    <property type="molecule type" value="Genomic_DNA"/>
</dbReference>
<name>A0A381CGU7_CAMCO</name>
<dbReference type="RefSeq" id="WP_002782538.1">
    <property type="nucleotide sequence ID" value="NZ_AANHVQ020000008.1"/>
</dbReference>
<evidence type="ECO:0000313" key="5">
    <source>
        <dbReference type="Proteomes" id="UP000365807"/>
    </source>
</evidence>
<evidence type="ECO:0000313" key="2">
    <source>
        <dbReference type="EMBL" id="EAK4357535.1"/>
    </source>
</evidence>
<protein>
    <submittedName>
        <fullName evidence="2">Uncharacterized protein</fullName>
    </submittedName>
</protein>
<evidence type="ECO:0000313" key="1">
    <source>
        <dbReference type="EMBL" id="EAJ1077396.1"/>
    </source>
</evidence>
<dbReference type="OrthoDB" id="7352393at2"/>
<evidence type="ECO:0000313" key="4">
    <source>
        <dbReference type="Proteomes" id="UP000333665"/>
    </source>
</evidence>
<comment type="caution">
    <text evidence="2">The sequence shown here is derived from an EMBL/GenBank/DDBJ whole genome shotgun (WGS) entry which is preliminary data.</text>
</comment>
<dbReference type="Proteomes" id="UP000365807">
    <property type="component" value="Unassembled WGS sequence"/>
</dbReference>
<gene>
    <name evidence="1" type="ORF">BU953_07260</name>
    <name evidence="2" type="ORF">C6T04_01125</name>
    <name evidence="3" type="ORF">DYF97_04735</name>
</gene>
<sequence>MSENIELFESYTAKTLGELYSTFPIPSDFNFFDFIPKLEYEEFLTHQLNAYHTINYLKNNHFLDFESMDLESGKVKKAILKPKALELLKQDGLGVQLRKALSTGRDELIRSIVNRALEMSLKFMF</sequence>
<dbReference type="EMBL" id="AACGFG010000001">
    <property type="protein sequence ID" value="EAK4357535.1"/>
    <property type="molecule type" value="Genomic_DNA"/>
</dbReference>
<evidence type="ECO:0000313" key="6">
    <source>
        <dbReference type="Proteomes" id="UP000557830"/>
    </source>
</evidence>
<reference evidence="2 5" key="1">
    <citation type="submission" date="2018-06" db="EMBL/GenBank/DDBJ databases">
        <authorList>
            <consortium name="NARMS: The National Antimicrobial Resistance Monitoring System"/>
        </authorList>
    </citation>
    <scope>NUCLEOTIDE SEQUENCE [LARGE SCALE GENOMIC DNA]</scope>
    <source>
        <strain evidence="2 5">FSIS11807978</strain>
        <strain evidence="3 4">FSIS11812579</strain>
        <strain evidence="1 6">FSIS1609200</strain>
    </source>
</reference>
<dbReference type="Proteomes" id="UP000557830">
    <property type="component" value="Unassembled WGS sequence"/>
</dbReference>
<dbReference type="AlphaFoldDB" id="A0A381CGU7"/>